<dbReference type="PIRSF" id="PIRSF038021">
    <property type="entry name" value="UCP038021_RWDD2"/>
    <property type="match status" value="1"/>
</dbReference>
<dbReference type="InterPro" id="IPR010541">
    <property type="entry name" value="Prp3_C"/>
</dbReference>
<dbReference type="CDD" id="cd23829">
    <property type="entry name" value="RWD_RWDD2"/>
    <property type="match status" value="1"/>
</dbReference>
<dbReference type="PANTHER" id="PTHR15955:SF8">
    <property type="entry name" value="RWD DOMAIN-CONTAINING PROTEIN 2B-RELATED"/>
    <property type="match status" value="1"/>
</dbReference>
<feature type="domain" description="RWD" evidence="1">
    <location>
        <begin position="18"/>
        <end position="136"/>
    </location>
</feature>
<name>A0A9P0GSQ4_PHACE</name>
<dbReference type="InterPro" id="IPR017359">
    <property type="entry name" value="Phi-like"/>
</dbReference>
<reference evidence="2" key="1">
    <citation type="submission" date="2022-01" db="EMBL/GenBank/DDBJ databases">
        <authorList>
            <person name="King R."/>
        </authorList>
    </citation>
    <scope>NUCLEOTIDE SEQUENCE</scope>
</reference>
<dbReference type="InterPro" id="IPR059181">
    <property type="entry name" value="RWDD2A-B_C"/>
</dbReference>
<evidence type="ECO:0000313" key="3">
    <source>
        <dbReference type="Proteomes" id="UP001153737"/>
    </source>
</evidence>
<protein>
    <recommendedName>
        <fullName evidence="1">RWD domain-containing protein</fullName>
    </recommendedName>
</protein>
<dbReference type="InterPro" id="IPR016135">
    <property type="entry name" value="UBQ-conjugating_enzyme/RWD"/>
</dbReference>
<dbReference type="Proteomes" id="UP001153737">
    <property type="component" value="Chromosome 3"/>
</dbReference>
<dbReference type="OrthoDB" id="432412at2759"/>
<sequence length="285" mass="33626">MEKTSSEKLKENFEIQLSELESLESVYCNPGEFKVEDICTLVDIKEFVSDKTTLLPQYLDVTINLMVNDMKFELCFTLPHEYPNIEPEIFVRNQTLNRSRHIQLNKDLTQYISNVEKGEPCIFSAISWLQDHAEHYVEIKEETSARNDLKDEKYVRYWIYSHHIYSKTKRREIVDLANRLHIGGFCMPGKPGIICVEGTNFDCSEWWQSIKSMNWKRIFLKVEENDQEERGRGFLKFEKFEEVVFTNSGMKFNHMDMGELHVYLDKHSLAYIFKDLFGVDGKSNV</sequence>
<evidence type="ECO:0000313" key="2">
    <source>
        <dbReference type="EMBL" id="CAH1159991.1"/>
    </source>
</evidence>
<dbReference type="InterPro" id="IPR006575">
    <property type="entry name" value="RWD_dom"/>
</dbReference>
<proteinExistence type="predicted"/>
<dbReference type="PANTHER" id="PTHR15955">
    <property type="entry name" value="RWD DOMAIN CONTAINING PROTEIN 2"/>
    <property type="match status" value="1"/>
</dbReference>
<gene>
    <name evidence="2" type="ORF">PHAECO_LOCUS7315</name>
</gene>
<dbReference type="Gene3D" id="3.10.110.10">
    <property type="entry name" value="Ubiquitin Conjugating Enzyme"/>
    <property type="match status" value="1"/>
</dbReference>
<dbReference type="Pfam" id="PF05773">
    <property type="entry name" value="RWD"/>
    <property type="match status" value="1"/>
</dbReference>
<dbReference type="Pfam" id="PF06544">
    <property type="entry name" value="Prp3_C"/>
    <property type="match status" value="1"/>
</dbReference>
<accession>A0A9P0GSQ4</accession>
<dbReference type="SMART" id="SM00591">
    <property type="entry name" value="RWD"/>
    <property type="match status" value="1"/>
</dbReference>
<keyword evidence="3" id="KW-1185">Reference proteome</keyword>
<dbReference type="EMBL" id="OU896709">
    <property type="protein sequence ID" value="CAH1159991.1"/>
    <property type="molecule type" value="Genomic_DNA"/>
</dbReference>
<dbReference type="AlphaFoldDB" id="A0A9P0GSQ4"/>
<reference evidence="2" key="2">
    <citation type="submission" date="2022-10" db="EMBL/GenBank/DDBJ databases">
        <authorList>
            <consortium name="ENA_rothamsted_submissions"/>
            <consortium name="culmorum"/>
            <person name="King R."/>
        </authorList>
    </citation>
    <scope>NUCLEOTIDE SEQUENCE</scope>
</reference>
<dbReference type="PROSITE" id="PS50908">
    <property type="entry name" value="RWD"/>
    <property type="match status" value="1"/>
</dbReference>
<evidence type="ECO:0000259" key="1">
    <source>
        <dbReference type="PROSITE" id="PS50908"/>
    </source>
</evidence>
<dbReference type="CDD" id="cd24163">
    <property type="entry name" value="RWDD2_C"/>
    <property type="match status" value="1"/>
</dbReference>
<dbReference type="SUPFAM" id="SSF54495">
    <property type="entry name" value="UBC-like"/>
    <property type="match status" value="1"/>
</dbReference>
<organism evidence="2 3">
    <name type="scientific">Phaedon cochleariae</name>
    <name type="common">Mustard beetle</name>
    <dbReference type="NCBI Taxonomy" id="80249"/>
    <lineage>
        <taxon>Eukaryota</taxon>
        <taxon>Metazoa</taxon>
        <taxon>Ecdysozoa</taxon>
        <taxon>Arthropoda</taxon>
        <taxon>Hexapoda</taxon>
        <taxon>Insecta</taxon>
        <taxon>Pterygota</taxon>
        <taxon>Neoptera</taxon>
        <taxon>Endopterygota</taxon>
        <taxon>Coleoptera</taxon>
        <taxon>Polyphaga</taxon>
        <taxon>Cucujiformia</taxon>
        <taxon>Chrysomeloidea</taxon>
        <taxon>Chrysomelidae</taxon>
        <taxon>Chrysomelinae</taxon>
        <taxon>Chrysomelini</taxon>
        <taxon>Phaedon</taxon>
    </lineage>
</organism>